<reference evidence="2" key="1">
    <citation type="journal article" date="2019" name="Int. J. Syst. Evol. Microbiol.">
        <title>The Global Catalogue of Microorganisms (GCM) 10K type strain sequencing project: providing services to taxonomists for standard genome sequencing and annotation.</title>
        <authorList>
            <consortium name="The Broad Institute Genomics Platform"/>
            <consortium name="The Broad Institute Genome Sequencing Center for Infectious Disease"/>
            <person name="Wu L."/>
            <person name="Ma J."/>
        </authorList>
    </citation>
    <scope>NUCLEOTIDE SEQUENCE [LARGE SCALE GENOMIC DNA]</scope>
    <source>
        <strain evidence="2">NBRC 108725</strain>
    </source>
</reference>
<proteinExistence type="predicted"/>
<dbReference type="PANTHER" id="PTHR39185">
    <property type="entry name" value="SWARMING MOTILITY PROTEIN SWRD"/>
    <property type="match status" value="1"/>
</dbReference>
<dbReference type="PANTHER" id="PTHR39185:SF1">
    <property type="entry name" value="SWARMING MOTILITY PROTEIN SWRD"/>
    <property type="match status" value="1"/>
</dbReference>
<accession>A0ABM8GA49</accession>
<dbReference type="EMBL" id="AP027731">
    <property type="protein sequence ID" value="BDZ45090.1"/>
    <property type="molecule type" value="Genomic_DNA"/>
</dbReference>
<evidence type="ECO:0000313" key="1">
    <source>
        <dbReference type="EMBL" id="BDZ45090.1"/>
    </source>
</evidence>
<dbReference type="Pfam" id="PF06289">
    <property type="entry name" value="FlbD"/>
    <property type="match status" value="1"/>
</dbReference>
<name>A0ABM8GA49_9MICO</name>
<gene>
    <name evidence="1" type="ORF">GCM10025866_09990</name>
</gene>
<organism evidence="1 2">
    <name type="scientific">Naasia aerilata</name>
    <dbReference type="NCBI Taxonomy" id="1162966"/>
    <lineage>
        <taxon>Bacteria</taxon>
        <taxon>Bacillati</taxon>
        <taxon>Actinomycetota</taxon>
        <taxon>Actinomycetes</taxon>
        <taxon>Micrococcales</taxon>
        <taxon>Microbacteriaceae</taxon>
        <taxon>Naasia</taxon>
    </lineage>
</organism>
<dbReference type="RefSeq" id="WP_286278488.1">
    <property type="nucleotide sequence ID" value="NZ_AP027731.1"/>
</dbReference>
<keyword evidence="2" id="KW-1185">Reference proteome</keyword>
<protein>
    <recommendedName>
        <fullName evidence="3">Flagellar protein FlbD</fullName>
    </recommendedName>
</protein>
<evidence type="ECO:0000313" key="2">
    <source>
        <dbReference type="Proteomes" id="UP001321498"/>
    </source>
</evidence>
<dbReference type="InterPro" id="IPR009384">
    <property type="entry name" value="SwrD-like"/>
</dbReference>
<dbReference type="Proteomes" id="UP001321498">
    <property type="component" value="Chromosome"/>
</dbReference>
<evidence type="ECO:0008006" key="3">
    <source>
        <dbReference type="Google" id="ProtNLM"/>
    </source>
</evidence>
<sequence length="92" mass="10337">MIVLTRLNESTFAVNPDLIERVQSSPDTSIVLVDGTQFIVRESLEEVIDLIAGYRARVLALAQSMSVEREPRRTARLGVVDGEKPRTRKEAR</sequence>